<keyword evidence="4" id="KW-0677">Repeat</keyword>
<dbReference type="Proteomes" id="UP001348492">
    <property type="component" value="Chromosome"/>
</dbReference>
<evidence type="ECO:0000256" key="1">
    <source>
        <dbReference type="ARBA" id="ARBA00009432"/>
    </source>
</evidence>
<gene>
    <name evidence="6" type="ORF">TEGL_17800</name>
</gene>
<feature type="domain" description="Internalin Ig-like inter-repeat region" evidence="5">
    <location>
        <begin position="404"/>
        <end position="451"/>
    </location>
</feature>
<dbReference type="Pfam" id="PF12799">
    <property type="entry name" value="LRR_4"/>
    <property type="match status" value="1"/>
</dbReference>
<dbReference type="PANTHER" id="PTHR46652">
    <property type="entry name" value="LEUCINE-RICH REPEAT AND IQ DOMAIN-CONTAINING PROTEIN 1-RELATED"/>
    <property type="match status" value="1"/>
</dbReference>
<dbReference type="InterPro" id="IPR012569">
    <property type="entry name" value="Inl_IR"/>
</dbReference>
<reference evidence="6 7" key="1">
    <citation type="journal article" date="2023" name="PLoS ONE">
        <title>Genome-based metabolic and phylogenomic analysis of three Terrisporobacter species.</title>
        <authorList>
            <person name="Boer T."/>
            <person name="Bengelsdorf F.R."/>
            <person name="Bomeke M."/>
            <person name="Daniel R."/>
            <person name="Poehlein A."/>
        </authorList>
    </citation>
    <scope>NUCLEOTIDE SEQUENCE [LARGE SCALE GENOMIC DNA]</scope>
    <source>
        <strain evidence="6 7">DSM 1288</strain>
    </source>
</reference>
<dbReference type="Gene3D" id="2.60.40.1220">
    <property type="match status" value="1"/>
</dbReference>
<keyword evidence="7" id="KW-1185">Reference proteome</keyword>
<dbReference type="InterPro" id="IPR001611">
    <property type="entry name" value="Leu-rich_rpt"/>
</dbReference>
<proteinExistence type="inferred from homology"/>
<protein>
    <recommendedName>
        <fullName evidence="5">Internalin Ig-like inter-repeat region domain-containing protein</fullName>
    </recommendedName>
</protein>
<evidence type="ECO:0000313" key="6">
    <source>
        <dbReference type="EMBL" id="WWD83371.1"/>
    </source>
</evidence>
<dbReference type="Gene3D" id="3.80.10.10">
    <property type="entry name" value="Ribonuclease Inhibitor"/>
    <property type="match status" value="1"/>
</dbReference>
<dbReference type="Pfam" id="PF08191">
    <property type="entry name" value="LRR_adjacent"/>
    <property type="match status" value="1"/>
</dbReference>
<dbReference type="PROSITE" id="PS51450">
    <property type="entry name" value="LRR"/>
    <property type="match status" value="6"/>
</dbReference>
<dbReference type="InterPro" id="IPR014756">
    <property type="entry name" value="Ig_E-set"/>
</dbReference>
<dbReference type="RefSeq" id="WP_018591201.1">
    <property type="nucleotide sequence ID" value="NZ_CP117523.1"/>
</dbReference>
<dbReference type="SMART" id="SM00365">
    <property type="entry name" value="LRR_SD22"/>
    <property type="match status" value="5"/>
</dbReference>
<sequence length="704" mass="78645">MKKLLTSFILVLSIIMGQITPISWAEEKMTKEVKASESNASREYEETEDSKNYIEVEKDGLIGNIADYENGEVFAFQFEGVLNSSNEMINFIFDEYSYKDEIYNDITTIEFFVKLGDKMEYVASRNFTLNNDLDRHRATIDREYFDDQEYIYARIGKSMDKDDDYYCGTLLFKVRNPFYKGGGEVVNIPDKKLHKSINDSLYQEAYTPVTKYRMSQVKEINLEDAGVKNLEGLQYCVNLEYLFLQNNEIEDFTPISNLTKLKTLNLNENNIKDISFIKNLTNLTKLYLKQNQIISVSNLKNLSKLNTLILERNKISNIFYLSGLKNLTYLNLGSNNISDISVVENFSKLKHFRGSQNKITDISPLGKLPNITELHLSTQRIELGPVSIKEGKFIFKNPLIGLNGKPIAPSRVGNGGTYSKTSNTITWNNPFYSVDYRFSHKLGVSGTDYTGDFYISLLTPMSYFSVNSINKTSTTITGKGLANSTVRAYVNNKKIGTTAKVSWNGNFTIKSISGLKAGDKVVVKMSQDGYEPTQKTITVRNTFSKFTVNSINNKSTVISGKGLKSATVKAYINGKQVGTTAKVDSTGNYTIKNISGLKAGSKIVVKISKDGYETKQNTVTVLNTFNTFTVNSITTKSTSISGKGLKTATIKAYIDGKQIGKTVTVSSNGTYKITGVKNLKKGKKVEVKISKSGYSTKSKTVAIK</sequence>
<evidence type="ECO:0000259" key="5">
    <source>
        <dbReference type="Pfam" id="PF08191"/>
    </source>
</evidence>
<dbReference type="InterPro" id="IPR050836">
    <property type="entry name" value="SDS22/Internalin_LRR"/>
</dbReference>
<keyword evidence="2" id="KW-0433">Leucine-rich repeat</keyword>
<dbReference type="PANTHER" id="PTHR46652:SF3">
    <property type="entry name" value="LEUCINE-RICH REPEAT-CONTAINING PROTEIN 9"/>
    <property type="match status" value="1"/>
</dbReference>
<dbReference type="SUPFAM" id="SSF81296">
    <property type="entry name" value="E set domains"/>
    <property type="match status" value="1"/>
</dbReference>
<evidence type="ECO:0000256" key="4">
    <source>
        <dbReference type="ARBA" id="ARBA00022737"/>
    </source>
</evidence>
<evidence type="ECO:0000256" key="3">
    <source>
        <dbReference type="ARBA" id="ARBA00022729"/>
    </source>
</evidence>
<evidence type="ECO:0000313" key="7">
    <source>
        <dbReference type="Proteomes" id="UP001348492"/>
    </source>
</evidence>
<comment type="similarity">
    <text evidence="1">Belongs to the internalin family.</text>
</comment>
<evidence type="ECO:0000256" key="2">
    <source>
        <dbReference type="ARBA" id="ARBA00022614"/>
    </source>
</evidence>
<dbReference type="InterPro" id="IPR014755">
    <property type="entry name" value="Cu-Rt/internalin_Ig-like"/>
</dbReference>
<dbReference type="InterPro" id="IPR032675">
    <property type="entry name" value="LRR_dom_sf"/>
</dbReference>
<dbReference type="SUPFAM" id="SSF52058">
    <property type="entry name" value="L domain-like"/>
    <property type="match status" value="1"/>
</dbReference>
<keyword evidence="3" id="KW-0732">Signal</keyword>
<dbReference type="InterPro" id="IPR003591">
    <property type="entry name" value="Leu-rich_rpt_typical-subtyp"/>
</dbReference>
<dbReference type="SMART" id="SM00369">
    <property type="entry name" value="LRR_TYP"/>
    <property type="match status" value="3"/>
</dbReference>
<organism evidence="6 7">
    <name type="scientific">Terrisporobacter glycolicus ATCC 14880 = DSM 1288</name>
    <dbReference type="NCBI Taxonomy" id="1121315"/>
    <lineage>
        <taxon>Bacteria</taxon>
        <taxon>Bacillati</taxon>
        <taxon>Bacillota</taxon>
        <taxon>Clostridia</taxon>
        <taxon>Peptostreptococcales</taxon>
        <taxon>Peptostreptococcaceae</taxon>
        <taxon>Terrisporobacter</taxon>
    </lineage>
</organism>
<name>A0ABZ2ETY7_9FIRM</name>
<dbReference type="InterPro" id="IPR025875">
    <property type="entry name" value="Leu-rich_rpt_4"/>
</dbReference>
<dbReference type="EMBL" id="CP117523">
    <property type="protein sequence ID" value="WWD83371.1"/>
    <property type="molecule type" value="Genomic_DNA"/>
</dbReference>
<accession>A0ABZ2ETY7</accession>